<dbReference type="HOGENOM" id="CLU_061864_0_0_1"/>
<name>J7S5T6_HUIN7</name>
<gene>
    <name evidence="1" type="primary">KNAG0C02550</name>
    <name evidence="1" type="ordered locus">KNAG_0C02550</name>
</gene>
<proteinExistence type="predicted"/>
<accession>J7S5T6</accession>
<sequence length="372" mass="43032">MRRAFLHISALTRSRKKDATELKSTLSFLARGADASKTLANLLDAKLNGDSSTGSISAPSEKKHVDNVLKVLNATLPNEKVSAKRVQDHYDVFFHQLKALVQRIPQATATSVNRKAGTRSTENVDLLSRQVDYKHLTGEELYQRLMLLHLMHKLTTVEMIKIILSKQFDQVTKLKDNMSLFAPEVRLDISILLFYRTHDAELWNTYYAMWVEHFSSLSIPMKRLFWRCVYHRGEVEDTIALLPDWNINELVVMYQSLFKNANLLPIYHDTIPVSKSNCDLFMRTLRLLSSQDPQYESYLVKVVKLSIEAKISDATEMSIQRQYKFTTSLHLVLHDLYNKTKSTSLQAEIQDIFLRIDREEKDLKTQMSLKFT</sequence>
<reference evidence="1 2" key="1">
    <citation type="journal article" date="2011" name="Proc. Natl. Acad. Sci. U.S.A.">
        <title>Evolutionary erosion of yeast sex chromosomes by mating-type switching accidents.</title>
        <authorList>
            <person name="Gordon J.L."/>
            <person name="Armisen D."/>
            <person name="Proux-Wera E."/>
            <person name="Oheigeartaigh S.S."/>
            <person name="Byrne K.P."/>
            <person name="Wolfe K.H."/>
        </authorList>
    </citation>
    <scope>NUCLEOTIDE SEQUENCE [LARGE SCALE GENOMIC DNA]</scope>
    <source>
        <strain evidence="2">ATCC MYA-139 / BCRC 22969 / CBS 8797 / CCRC 22969 / KCTC 17520 / NBRC 10181 / NCYC 3082</strain>
    </source>
</reference>
<evidence type="ECO:0000313" key="1">
    <source>
        <dbReference type="EMBL" id="CCK69366.1"/>
    </source>
</evidence>
<dbReference type="KEGG" id="kng:KNAG_0C02550"/>
<reference evidence="2" key="2">
    <citation type="submission" date="2012-08" db="EMBL/GenBank/DDBJ databases">
        <title>Genome sequence of Kazachstania naganishii.</title>
        <authorList>
            <person name="Gordon J.L."/>
            <person name="Armisen D."/>
            <person name="Proux-Wera E."/>
            <person name="OhEigeartaigh S.S."/>
            <person name="Byrne K.P."/>
            <person name="Wolfe K.H."/>
        </authorList>
    </citation>
    <scope>NUCLEOTIDE SEQUENCE [LARGE SCALE GENOMIC DNA]</scope>
    <source>
        <strain evidence="2">ATCC MYA-139 / BCRC 22969 / CBS 8797 / CCRC 22969 / KCTC 17520 / NBRC 10181 / NCYC 3082</strain>
    </source>
</reference>
<dbReference type="eggNOG" id="ENOG502RYWP">
    <property type="taxonomic scope" value="Eukaryota"/>
</dbReference>
<protein>
    <submittedName>
        <fullName evidence="1">Uncharacterized protein</fullName>
    </submittedName>
</protein>
<organism evidence="1 2">
    <name type="scientific">Huiozyma naganishii (strain ATCC MYA-139 / BCRC 22969 / CBS 8797 / KCTC 17520 / NBRC 10181 / NCYC 3082 / Yp74L-3)</name>
    <name type="common">Yeast</name>
    <name type="synonym">Kazachstania naganishii</name>
    <dbReference type="NCBI Taxonomy" id="1071383"/>
    <lineage>
        <taxon>Eukaryota</taxon>
        <taxon>Fungi</taxon>
        <taxon>Dikarya</taxon>
        <taxon>Ascomycota</taxon>
        <taxon>Saccharomycotina</taxon>
        <taxon>Saccharomycetes</taxon>
        <taxon>Saccharomycetales</taxon>
        <taxon>Saccharomycetaceae</taxon>
        <taxon>Huiozyma</taxon>
    </lineage>
</organism>
<dbReference type="RefSeq" id="XP_022463612.1">
    <property type="nucleotide sequence ID" value="XM_022606969.1"/>
</dbReference>
<dbReference type="EMBL" id="HE978316">
    <property type="protein sequence ID" value="CCK69366.1"/>
    <property type="molecule type" value="Genomic_DNA"/>
</dbReference>
<dbReference type="AlphaFoldDB" id="J7S5T6"/>
<evidence type="ECO:0000313" key="2">
    <source>
        <dbReference type="Proteomes" id="UP000006310"/>
    </source>
</evidence>
<dbReference type="OrthoDB" id="4051837at2759"/>
<dbReference type="Proteomes" id="UP000006310">
    <property type="component" value="Chromosome 3"/>
</dbReference>
<dbReference type="OMA" id="KRINTHY"/>
<keyword evidence="2" id="KW-1185">Reference proteome</keyword>
<dbReference type="GeneID" id="34525046"/>